<comment type="caution">
    <text evidence="2">The sequence shown here is derived from an EMBL/GenBank/DDBJ whole genome shotgun (WGS) entry which is preliminary data.</text>
</comment>
<evidence type="ECO:0000256" key="1">
    <source>
        <dbReference type="SAM" id="MobiDB-lite"/>
    </source>
</evidence>
<dbReference type="EMBL" id="JAJFAZ020000003">
    <property type="protein sequence ID" value="KAI5336641.1"/>
    <property type="molecule type" value="Genomic_DNA"/>
</dbReference>
<sequence>MDFNHPAQQLMSKIILTKLKRYVYLLLLLRSEDPRRMEKLVKEMQRKRKAPEEVGNGENGGGAEEDQ</sequence>
<feature type="region of interest" description="Disordered" evidence="1">
    <location>
        <begin position="41"/>
        <end position="67"/>
    </location>
</feature>
<gene>
    <name evidence="2" type="ORF">L3X38_015909</name>
</gene>
<evidence type="ECO:0000313" key="2">
    <source>
        <dbReference type="EMBL" id="KAI5336641.1"/>
    </source>
</evidence>
<keyword evidence="3" id="KW-1185">Reference proteome</keyword>
<protein>
    <submittedName>
        <fullName evidence="2">Uncharacterized protein</fullName>
    </submittedName>
</protein>
<organism evidence="2 3">
    <name type="scientific">Prunus dulcis</name>
    <name type="common">Almond</name>
    <name type="synonym">Amygdalus dulcis</name>
    <dbReference type="NCBI Taxonomy" id="3755"/>
    <lineage>
        <taxon>Eukaryota</taxon>
        <taxon>Viridiplantae</taxon>
        <taxon>Streptophyta</taxon>
        <taxon>Embryophyta</taxon>
        <taxon>Tracheophyta</taxon>
        <taxon>Spermatophyta</taxon>
        <taxon>Magnoliopsida</taxon>
        <taxon>eudicotyledons</taxon>
        <taxon>Gunneridae</taxon>
        <taxon>Pentapetalae</taxon>
        <taxon>rosids</taxon>
        <taxon>fabids</taxon>
        <taxon>Rosales</taxon>
        <taxon>Rosaceae</taxon>
        <taxon>Amygdaloideae</taxon>
        <taxon>Amygdaleae</taxon>
        <taxon>Prunus</taxon>
    </lineage>
</organism>
<name>A0AAD4W4Z6_PRUDU</name>
<evidence type="ECO:0000313" key="3">
    <source>
        <dbReference type="Proteomes" id="UP001054821"/>
    </source>
</evidence>
<reference evidence="2 3" key="1">
    <citation type="journal article" date="2022" name="G3 (Bethesda)">
        <title>Whole-genome sequence and methylome profiling of the almond [Prunus dulcis (Mill.) D.A. Webb] cultivar 'Nonpareil'.</title>
        <authorList>
            <person name="D'Amico-Willman K.M."/>
            <person name="Ouma W.Z."/>
            <person name="Meulia T."/>
            <person name="Sideli G.M."/>
            <person name="Gradziel T.M."/>
            <person name="Fresnedo-Ramirez J."/>
        </authorList>
    </citation>
    <scope>NUCLEOTIDE SEQUENCE [LARGE SCALE GENOMIC DNA]</scope>
    <source>
        <strain evidence="2">Clone GOH B32 T37-40</strain>
    </source>
</reference>
<proteinExistence type="predicted"/>
<accession>A0AAD4W4Z6</accession>
<dbReference type="AlphaFoldDB" id="A0AAD4W4Z6"/>
<feature type="compositionally biased region" description="Gly residues" evidence="1">
    <location>
        <begin position="57"/>
        <end position="67"/>
    </location>
</feature>
<dbReference type="Proteomes" id="UP001054821">
    <property type="component" value="Chromosome 3"/>
</dbReference>